<accession>A0A9D4HR41</accession>
<proteinExistence type="predicted"/>
<sequence length="209" mass="23120">MARVKECILLFSGLMVTICSIKGDEACQWPSEFRATAVRSSRGYIWFWQTTMNGWPVYPQGPAGTNVSAWECLSAANFATDGTLIMRMQTPVKLISTNYYAYMCITLSQVTTFSYQFYIRNDPNPNLGFERLYLSIAKNEKDPSNICNITHGASGGEYNLLVRLGNGSSTQVTCPFTFLGRSGYSYVSSNGSVTCDAGTSDLKVCLYPK</sequence>
<reference evidence="2" key="1">
    <citation type="journal article" date="2019" name="bioRxiv">
        <title>The Genome of the Zebra Mussel, Dreissena polymorpha: A Resource for Invasive Species Research.</title>
        <authorList>
            <person name="McCartney M.A."/>
            <person name="Auch B."/>
            <person name="Kono T."/>
            <person name="Mallez S."/>
            <person name="Zhang Y."/>
            <person name="Obille A."/>
            <person name="Becker A."/>
            <person name="Abrahante J.E."/>
            <person name="Garbe J."/>
            <person name="Badalamenti J.P."/>
            <person name="Herman A."/>
            <person name="Mangelson H."/>
            <person name="Liachko I."/>
            <person name="Sullivan S."/>
            <person name="Sone E.D."/>
            <person name="Koren S."/>
            <person name="Silverstein K.A.T."/>
            <person name="Beckman K.B."/>
            <person name="Gohl D.M."/>
        </authorList>
    </citation>
    <scope>NUCLEOTIDE SEQUENCE</scope>
    <source>
        <strain evidence="2">Duluth1</strain>
        <tissue evidence="2">Whole animal</tissue>
    </source>
</reference>
<feature type="chain" id="PRO_5039528409" evidence="1">
    <location>
        <begin position="24"/>
        <end position="209"/>
    </location>
</feature>
<evidence type="ECO:0000313" key="3">
    <source>
        <dbReference type="Proteomes" id="UP000828390"/>
    </source>
</evidence>
<dbReference type="AlphaFoldDB" id="A0A9D4HR41"/>
<feature type="signal peptide" evidence="1">
    <location>
        <begin position="1"/>
        <end position="23"/>
    </location>
</feature>
<evidence type="ECO:0000313" key="2">
    <source>
        <dbReference type="EMBL" id="KAH3730017.1"/>
    </source>
</evidence>
<dbReference type="Proteomes" id="UP000828390">
    <property type="component" value="Unassembled WGS sequence"/>
</dbReference>
<name>A0A9D4HR41_DREPO</name>
<protein>
    <submittedName>
        <fullName evidence="2">Uncharacterized protein</fullName>
    </submittedName>
</protein>
<comment type="caution">
    <text evidence="2">The sequence shown here is derived from an EMBL/GenBank/DDBJ whole genome shotgun (WGS) entry which is preliminary data.</text>
</comment>
<keyword evidence="1" id="KW-0732">Signal</keyword>
<reference evidence="2" key="2">
    <citation type="submission" date="2020-11" db="EMBL/GenBank/DDBJ databases">
        <authorList>
            <person name="McCartney M.A."/>
            <person name="Auch B."/>
            <person name="Kono T."/>
            <person name="Mallez S."/>
            <person name="Becker A."/>
            <person name="Gohl D.M."/>
            <person name="Silverstein K.A.T."/>
            <person name="Koren S."/>
            <person name="Bechman K.B."/>
            <person name="Herman A."/>
            <person name="Abrahante J.E."/>
            <person name="Garbe J."/>
        </authorList>
    </citation>
    <scope>NUCLEOTIDE SEQUENCE</scope>
    <source>
        <strain evidence="2">Duluth1</strain>
        <tissue evidence="2">Whole animal</tissue>
    </source>
</reference>
<keyword evidence="3" id="KW-1185">Reference proteome</keyword>
<gene>
    <name evidence="2" type="ORF">DPMN_055995</name>
</gene>
<organism evidence="2 3">
    <name type="scientific">Dreissena polymorpha</name>
    <name type="common">Zebra mussel</name>
    <name type="synonym">Mytilus polymorpha</name>
    <dbReference type="NCBI Taxonomy" id="45954"/>
    <lineage>
        <taxon>Eukaryota</taxon>
        <taxon>Metazoa</taxon>
        <taxon>Spiralia</taxon>
        <taxon>Lophotrochozoa</taxon>
        <taxon>Mollusca</taxon>
        <taxon>Bivalvia</taxon>
        <taxon>Autobranchia</taxon>
        <taxon>Heteroconchia</taxon>
        <taxon>Euheterodonta</taxon>
        <taxon>Imparidentia</taxon>
        <taxon>Neoheterodontei</taxon>
        <taxon>Myida</taxon>
        <taxon>Dreissenoidea</taxon>
        <taxon>Dreissenidae</taxon>
        <taxon>Dreissena</taxon>
    </lineage>
</organism>
<evidence type="ECO:0000256" key="1">
    <source>
        <dbReference type="SAM" id="SignalP"/>
    </source>
</evidence>
<dbReference type="EMBL" id="JAIWYP010000012">
    <property type="protein sequence ID" value="KAH3730017.1"/>
    <property type="molecule type" value="Genomic_DNA"/>
</dbReference>